<feature type="chain" id="PRO_5032586763" evidence="1">
    <location>
        <begin position="35"/>
        <end position="262"/>
    </location>
</feature>
<evidence type="ECO:0000313" key="2">
    <source>
        <dbReference type="EMBL" id="NZA38660.1"/>
    </source>
</evidence>
<protein>
    <submittedName>
        <fullName evidence="2">Uncharacterized protein</fullName>
    </submittedName>
</protein>
<keyword evidence="1" id="KW-0732">Signal</keyword>
<dbReference type="AlphaFoldDB" id="A0A853JRI7"/>
<dbReference type="RefSeq" id="WP_180493470.1">
    <property type="nucleotide sequence ID" value="NZ_JACCKS010000011.1"/>
</dbReference>
<evidence type="ECO:0000256" key="1">
    <source>
        <dbReference type="SAM" id="SignalP"/>
    </source>
</evidence>
<feature type="signal peptide" evidence="1">
    <location>
        <begin position="1"/>
        <end position="34"/>
    </location>
</feature>
<comment type="caution">
    <text evidence="2">The sequence shown here is derived from an EMBL/GenBank/DDBJ whole genome shotgun (WGS) entry which is preliminary data.</text>
</comment>
<evidence type="ECO:0000313" key="3">
    <source>
        <dbReference type="Proteomes" id="UP000586254"/>
    </source>
</evidence>
<organism evidence="2 3">
    <name type="scientific">Eubacterium callanderi</name>
    <dbReference type="NCBI Taxonomy" id="53442"/>
    <lineage>
        <taxon>Bacteria</taxon>
        <taxon>Bacillati</taxon>
        <taxon>Bacillota</taxon>
        <taxon>Clostridia</taxon>
        <taxon>Eubacteriales</taxon>
        <taxon>Eubacteriaceae</taxon>
        <taxon>Eubacterium</taxon>
    </lineage>
</organism>
<sequence>MAFAKSAKRGLALLGSAAMMVGFAAPTLAAPAQAADASVNEYYVQVDQNLLGTIKGSSNYGVIYGPTKVTAAQVQTATGVAPADQTVLDVLKTACGADNVISGSWGASGSFLTGFNKAGLKKPASISQDDYINAGLATIHNVGVMFSNVNAGAKNSLTTAEYAGTGGWMFTVNNASAPSVSPYYYSVDDKVADTSKGYSDQAVIRFEYSLSGGADIGISDSYVPQSLNPDGSFNWNDTAVISKDIVQRVDLTQSIRDAANAQ</sequence>
<gene>
    <name evidence="2" type="ORF">H0N91_11090</name>
</gene>
<proteinExistence type="predicted"/>
<accession>A0A853JRI7</accession>
<reference evidence="2 3" key="1">
    <citation type="submission" date="2020-07" db="EMBL/GenBank/DDBJ databases">
        <title>Organ Donor 1.</title>
        <authorList>
            <person name="Marsh A.J."/>
            <person name="Azcarate-Peril M.A."/>
        </authorList>
    </citation>
    <scope>NUCLEOTIDE SEQUENCE [LARGE SCALE GENOMIC DNA]</scope>
    <source>
        <strain evidence="2 3">AMC0717</strain>
    </source>
</reference>
<name>A0A853JRI7_9FIRM</name>
<dbReference type="Proteomes" id="UP000586254">
    <property type="component" value="Unassembled WGS sequence"/>
</dbReference>
<dbReference type="EMBL" id="JACCKS010000011">
    <property type="protein sequence ID" value="NZA38660.1"/>
    <property type="molecule type" value="Genomic_DNA"/>
</dbReference>